<name>A0A4R0RQ30_9APHY</name>
<sequence>MQHSQSVPEFPQEKRKEPHLPRKVAYEDLWNAAKTAKISTVNDPLNRYIFEHRSNNKWLDLLDRIIIVLAWTKFPAMRTGWTVDAGDALMLYDDPAKATPPLWYKLVLRVVTVFSRLVRSPEQRRRGREFESKITAAIKETLGDRAKDMFNLAHLATSPAKQGRGYGTAVCKALTTEADERKLASYVVSSNVKGNTPFYNYLGYYTVAEILLGEDDPSWKEPPVPIALMVRELPSVDSKV</sequence>
<evidence type="ECO:0000259" key="1">
    <source>
        <dbReference type="PROSITE" id="PS51186"/>
    </source>
</evidence>
<dbReference type="PANTHER" id="PTHR42791">
    <property type="entry name" value="GNAT FAMILY ACETYLTRANSFERASE"/>
    <property type="match status" value="1"/>
</dbReference>
<feature type="domain" description="N-acetyltransferase" evidence="1">
    <location>
        <begin position="78"/>
        <end position="231"/>
    </location>
</feature>
<dbReference type="CDD" id="cd04301">
    <property type="entry name" value="NAT_SF"/>
    <property type="match status" value="1"/>
</dbReference>
<dbReference type="EMBL" id="RWJN01000032">
    <property type="protein sequence ID" value="TCD69846.1"/>
    <property type="molecule type" value="Genomic_DNA"/>
</dbReference>
<dbReference type="STRING" id="92696.A0A4R0RQ30"/>
<dbReference type="AlphaFoldDB" id="A0A4R0RQ30"/>
<comment type="caution">
    <text evidence="2">The sequence shown here is derived from an EMBL/GenBank/DDBJ whole genome shotgun (WGS) entry which is preliminary data.</text>
</comment>
<evidence type="ECO:0000313" key="2">
    <source>
        <dbReference type="EMBL" id="TCD69846.1"/>
    </source>
</evidence>
<dbReference type="InterPro" id="IPR000182">
    <property type="entry name" value="GNAT_dom"/>
</dbReference>
<organism evidence="2 3">
    <name type="scientific">Steccherinum ochraceum</name>
    <dbReference type="NCBI Taxonomy" id="92696"/>
    <lineage>
        <taxon>Eukaryota</taxon>
        <taxon>Fungi</taxon>
        <taxon>Dikarya</taxon>
        <taxon>Basidiomycota</taxon>
        <taxon>Agaricomycotina</taxon>
        <taxon>Agaricomycetes</taxon>
        <taxon>Polyporales</taxon>
        <taxon>Steccherinaceae</taxon>
        <taxon>Steccherinum</taxon>
    </lineage>
</organism>
<evidence type="ECO:0000313" key="3">
    <source>
        <dbReference type="Proteomes" id="UP000292702"/>
    </source>
</evidence>
<dbReference type="Proteomes" id="UP000292702">
    <property type="component" value="Unassembled WGS sequence"/>
</dbReference>
<keyword evidence="3" id="KW-1185">Reference proteome</keyword>
<dbReference type="PANTHER" id="PTHR42791:SF1">
    <property type="entry name" value="N-ACETYLTRANSFERASE DOMAIN-CONTAINING PROTEIN"/>
    <property type="match status" value="1"/>
</dbReference>
<gene>
    <name evidence="2" type="ORF">EIP91_005923</name>
</gene>
<protein>
    <recommendedName>
        <fullName evidence="1">N-acetyltransferase domain-containing protein</fullName>
    </recommendedName>
</protein>
<proteinExistence type="predicted"/>
<dbReference type="GO" id="GO:0016747">
    <property type="term" value="F:acyltransferase activity, transferring groups other than amino-acyl groups"/>
    <property type="evidence" value="ECO:0007669"/>
    <property type="project" value="InterPro"/>
</dbReference>
<reference evidence="2 3" key="1">
    <citation type="submission" date="2018-11" db="EMBL/GenBank/DDBJ databases">
        <title>Genome assembly of Steccherinum ochraceum LE-BIN_3174, the white-rot fungus of the Steccherinaceae family (The Residual Polyporoid clade, Polyporales, Basidiomycota).</title>
        <authorList>
            <person name="Fedorova T.V."/>
            <person name="Glazunova O.A."/>
            <person name="Landesman E.O."/>
            <person name="Moiseenko K.V."/>
            <person name="Psurtseva N.V."/>
            <person name="Savinova O.S."/>
            <person name="Shakhova N.V."/>
            <person name="Tyazhelova T.V."/>
            <person name="Vasina D.V."/>
        </authorList>
    </citation>
    <scope>NUCLEOTIDE SEQUENCE [LARGE SCALE GENOMIC DNA]</scope>
    <source>
        <strain evidence="2 3">LE-BIN_3174</strain>
    </source>
</reference>
<dbReference type="OrthoDB" id="2744543at2759"/>
<dbReference type="InterPro" id="IPR016181">
    <property type="entry name" value="Acyl_CoA_acyltransferase"/>
</dbReference>
<accession>A0A4R0RQ30</accession>
<dbReference type="Pfam" id="PF00583">
    <property type="entry name" value="Acetyltransf_1"/>
    <property type="match status" value="1"/>
</dbReference>
<dbReference type="InterPro" id="IPR052523">
    <property type="entry name" value="Trichothecene_AcTrans"/>
</dbReference>
<dbReference type="SUPFAM" id="SSF55729">
    <property type="entry name" value="Acyl-CoA N-acyltransferases (Nat)"/>
    <property type="match status" value="1"/>
</dbReference>
<dbReference type="Gene3D" id="3.40.630.30">
    <property type="match status" value="1"/>
</dbReference>
<dbReference type="PROSITE" id="PS51186">
    <property type="entry name" value="GNAT"/>
    <property type="match status" value="1"/>
</dbReference>